<evidence type="ECO:0000313" key="4">
    <source>
        <dbReference type="Proteomes" id="UP000053512"/>
    </source>
</evidence>
<accession>A0A0W8ILL1</accession>
<proteinExistence type="predicted"/>
<dbReference type="Pfam" id="PF12836">
    <property type="entry name" value="HHH_3"/>
    <property type="match status" value="1"/>
</dbReference>
<dbReference type="RefSeq" id="WP_058873586.1">
    <property type="nucleotide sequence ID" value="NZ_LQBK01000007.1"/>
</dbReference>
<organism evidence="3 4">
    <name type="scientific">Kocuria rosea subsp. polaris</name>
    <dbReference type="NCBI Taxonomy" id="136273"/>
    <lineage>
        <taxon>Bacteria</taxon>
        <taxon>Bacillati</taxon>
        <taxon>Actinomycetota</taxon>
        <taxon>Actinomycetes</taxon>
        <taxon>Micrococcales</taxon>
        <taxon>Micrococcaceae</taxon>
        <taxon>Kocuria</taxon>
    </lineage>
</organism>
<protein>
    <recommendedName>
        <fullName evidence="2">Soluble ligand binding domain-containing protein</fullName>
    </recommendedName>
</protein>
<reference evidence="4" key="1">
    <citation type="submission" date="2015-12" db="EMBL/GenBank/DDBJ databases">
        <authorList>
            <person name="Nair G.R."/>
            <person name="Kaur G."/>
            <person name="Mayilraj S."/>
        </authorList>
    </citation>
    <scope>NUCLEOTIDE SEQUENCE [LARGE SCALE GENOMIC DNA]</scope>
    <source>
        <strain evidence="4">CD08_4</strain>
    </source>
</reference>
<evidence type="ECO:0000313" key="3">
    <source>
        <dbReference type="EMBL" id="KUG61015.1"/>
    </source>
</evidence>
<dbReference type="PANTHER" id="PTHR21180:SF32">
    <property type="entry name" value="ENDONUCLEASE_EXONUCLEASE_PHOSPHATASE FAMILY DOMAIN-CONTAINING PROTEIN 1"/>
    <property type="match status" value="1"/>
</dbReference>
<feature type="region of interest" description="Disordered" evidence="1">
    <location>
        <begin position="222"/>
        <end position="265"/>
    </location>
</feature>
<dbReference type="EMBL" id="LQBK01000007">
    <property type="protein sequence ID" value="KUG61015.1"/>
    <property type="molecule type" value="Genomic_DNA"/>
</dbReference>
<feature type="region of interest" description="Disordered" evidence="1">
    <location>
        <begin position="111"/>
        <end position="161"/>
    </location>
</feature>
<dbReference type="SUPFAM" id="SSF47781">
    <property type="entry name" value="RuvA domain 2-like"/>
    <property type="match status" value="1"/>
</dbReference>
<feature type="compositionally biased region" description="Low complexity" evidence="1">
    <location>
        <begin position="9"/>
        <end position="18"/>
    </location>
</feature>
<feature type="domain" description="Soluble ligand binding" evidence="2">
    <location>
        <begin position="168"/>
        <end position="220"/>
    </location>
</feature>
<dbReference type="Gene3D" id="3.10.560.10">
    <property type="entry name" value="Outer membrane lipoprotein wza domain like"/>
    <property type="match status" value="1"/>
</dbReference>
<dbReference type="PANTHER" id="PTHR21180">
    <property type="entry name" value="ENDONUCLEASE/EXONUCLEASE/PHOSPHATASE FAMILY DOMAIN-CONTAINING PROTEIN 1"/>
    <property type="match status" value="1"/>
</dbReference>
<comment type="caution">
    <text evidence="3">The sequence shown here is derived from an EMBL/GenBank/DDBJ whole genome shotgun (WGS) entry which is preliminary data.</text>
</comment>
<dbReference type="InterPro" id="IPR019554">
    <property type="entry name" value="Soluble_ligand-bd"/>
</dbReference>
<feature type="region of interest" description="Disordered" evidence="1">
    <location>
        <begin position="1"/>
        <end position="59"/>
    </location>
</feature>
<dbReference type="Pfam" id="PF10531">
    <property type="entry name" value="SLBB"/>
    <property type="match status" value="1"/>
</dbReference>
<evidence type="ECO:0000256" key="1">
    <source>
        <dbReference type="SAM" id="MobiDB-lite"/>
    </source>
</evidence>
<dbReference type="InterPro" id="IPR010994">
    <property type="entry name" value="RuvA_2-like"/>
</dbReference>
<feature type="compositionally biased region" description="Gly residues" evidence="1">
    <location>
        <begin position="137"/>
        <end position="148"/>
    </location>
</feature>
<feature type="compositionally biased region" description="Low complexity" evidence="1">
    <location>
        <begin position="125"/>
        <end position="136"/>
    </location>
</feature>
<evidence type="ECO:0000259" key="2">
    <source>
        <dbReference type="Pfam" id="PF10531"/>
    </source>
</evidence>
<dbReference type="AlphaFoldDB" id="A0A0W8ILL1"/>
<dbReference type="GO" id="GO:0015628">
    <property type="term" value="P:protein secretion by the type II secretion system"/>
    <property type="evidence" value="ECO:0007669"/>
    <property type="project" value="TreeGrafter"/>
</dbReference>
<feature type="compositionally biased region" description="Low complexity" evidence="1">
    <location>
        <begin position="228"/>
        <end position="237"/>
    </location>
</feature>
<feature type="compositionally biased region" description="Pro residues" evidence="1">
    <location>
        <begin position="238"/>
        <end position="252"/>
    </location>
</feature>
<gene>
    <name evidence="3" type="ORF">AVL61_15315</name>
</gene>
<sequence>MPDAPSAPAPSAVDRAAPGNPPPGERLAALLADAGSRPAAQDPDAGPPPRPVPGHRRKVAARTRVPGTLLLLALAALAWLSWTVLGPGQDTGEVPETAGRPVLAEAELDGAAEPAGEQGAGQEPGQGHAAGADPGADPGGGAGAGTGPGADPAGPPTVPTPSAGSVLVVHVTGEVARPGVVSVAAGARVVDAVEAAGGLTDAAVTDTVNLAAPVTDGQQVLVPDRDTAPAPGTGRPAAPAPVPANPAAPPGPAGAGVPNPSGTLDLNTATAAELESLPRVGPVLAARIVEFRQQHGGFAAVADLDAVPGIGPTLMEALGPLVTV</sequence>
<name>A0A0W8ILL1_KOCRO</name>
<dbReference type="GO" id="GO:0015627">
    <property type="term" value="C:type II protein secretion system complex"/>
    <property type="evidence" value="ECO:0007669"/>
    <property type="project" value="TreeGrafter"/>
</dbReference>
<dbReference type="InterPro" id="IPR051675">
    <property type="entry name" value="Endo/Exo/Phosphatase_dom_1"/>
</dbReference>
<dbReference type="Proteomes" id="UP000053512">
    <property type="component" value="Unassembled WGS sequence"/>
</dbReference>
<dbReference type="Gene3D" id="1.10.150.280">
    <property type="entry name" value="AF1531-like domain"/>
    <property type="match status" value="1"/>
</dbReference>